<sequence>MQELLDYLQQFDTLNEQQAELVTSKANLLELPKETYFSEAGKMPKQIGFSTIENQLQRQ</sequence>
<dbReference type="OrthoDB" id="758145at2"/>
<dbReference type="RefSeq" id="WP_081169790.1">
    <property type="nucleotide sequence ID" value="NZ_LWBP01000214.1"/>
</dbReference>
<dbReference type="EMBL" id="LWBP01000214">
    <property type="protein sequence ID" value="OQP52511.1"/>
    <property type="molecule type" value="Genomic_DNA"/>
</dbReference>
<comment type="caution">
    <text evidence="1">The sequence shown here is derived from an EMBL/GenBank/DDBJ whole genome shotgun (WGS) entry which is preliminary data.</text>
</comment>
<reference evidence="2" key="1">
    <citation type="submission" date="2016-04" db="EMBL/GenBank/DDBJ databases">
        <authorList>
            <person name="Chen L."/>
            <person name="Zhuang W."/>
            <person name="Wang G."/>
        </authorList>
    </citation>
    <scope>NUCLEOTIDE SEQUENCE [LARGE SCALE GENOMIC DNA]</scope>
    <source>
        <strain evidence="2">208</strain>
    </source>
</reference>
<evidence type="ECO:0000313" key="1">
    <source>
        <dbReference type="EMBL" id="OQP52511.1"/>
    </source>
</evidence>
<proteinExistence type="predicted"/>
<gene>
    <name evidence="1" type="ORF">A4R26_28855</name>
</gene>
<keyword evidence="2" id="KW-1185">Reference proteome</keyword>
<protein>
    <submittedName>
        <fullName evidence="1">Uncharacterized protein</fullName>
    </submittedName>
</protein>
<accession>A0A1V9F2I4</accession>
<dbReference type="STRING" id="550983.A4R26_28855"/>
<organism evidence="1 2">
    <name type="scientific">Niastella populi</name>
    <dbReference type="NCBI Taxonomy" id="550983"/>
    <lineage>
        <taxon>Bacteria</taxon>
        <taxon>Pseudomonadati</taxon>
        <taxon>Bacteroidota</taxon>
        <taxon>Chitinophagia</taxon>
        <taxon>Chitinophagales</taxon>
        <taxon>Chitinophagaceae</taxon>
        <taxon>Niastella</taxon>
    </lineage>
</organism>
<name>A0A1V9F2I4_9BACT</name>
<evidence type="ECO:0000313" key="2">
    <source>
        <dbReference type="Proteomes" id="UP000192276"/>
    </source>
</evidence>
<dbReference type="AlphaFoldDB" id="A0A1V9F2I4"/>
<dbReference type="Proteomes" id="UP000192276">
    <property type="component" value="Unassembled WGS sequence"/>
</dbReference>